<name>A0ABS5L222_9ACTN</name>
<feature type="transmembrane region" description="Helical" evidence="6">
    <location>
        <begin position="21"/>
        <end position="49"/>
    </location>
</feature>
<dbReference type="PIRSF" id="PIRSF006060">
    <property type="entry name" value="AA_transporter"/>
    <property type="match status" value="1"/>
</dbReference>
<feature type="transmembrane region" description="Helical" evidence="6">
    <location>
        <begin position="247"/>
        <end position="266"/>
    </location>
</feature>
<evidence type="ECO:0000256" key="4">
    <source>
        <dbReference type="ARBA" id="ARBA00022989"/>
    </source>
</evidence>
<feature type="transmembrane region" description="Helical" evidence="6">
    <location>
        <begin position="146"/>
        <end position="164"/>
    </location>
</feature>
<dbReference type="RefSeq" id="WP_212017877.1">
    <property type="nucleotide sequence ID" value="NZ_JAAFYZ010000185.1"/>
</dbReference>
<dbReference type="Proteomes" id="UP000730482">
    <property type="component" value="Unassembled WGS sequence"/>
</dbReference>
<keyword evidence="5 6" id="KW-0472">Membrane</keyword>
<feature type="transmembrane region" description="Helical" evidence="6">
    <location>
        <begin position="103"/>
        <end position="126"/>
    </location>
</feature>
<dbReference type="InterPro" id="IPR050367">
    <property type="entry name" value="APC_superfamily"/>
</dbReference>
<dbReference type="EMBL" id="JAAFYZ010000185">
    <property type="protein sequence ID" value="MBS2552368.1"/>
    <property type="molecule type" value="Genomic_DNA"/>
</dbReference>
<evidence type="ECO:0000256" key="1">
    <source>
        <dbReference type="ARBA" id="ARBA00004651"/>
    </source>
</evidence>
<proteinExistence type="predicted"/>
<evidence type="ECO:0000313" key="7">
    <source>
        <dbReference type="EMBL" id="MBS2552368.1"/>
    </source>
</evidence>
<organism evidence="7 8">
    <name type="scientific">Catenulispora pinistramenti</name>
    <dbReference type="NCBI Taxonomy" id="2705254"/>
    <lineage>
        <taxon>Bacteria</taxon>
        <taxon>Bacillati</taxon>
        <taxon>Actinomycetota</taxon>
        <taxon>Actinomycetes</taxon>
        <taxon>Catenulisporales</taxon>
        <taxon>Catenulisporaceae</taxon>
        <taxon>Catenulispora</taxon>
    </lineage>
</organism>
<dbReference type="PANTHER" id="PTHR42770">
    <property type="entry name" value="AMINO ACID TRANSPORTER-RELATED"/>
    <property type="match status" value="1"/>
</dbReference>
<comment type="subcellular location">
    <subcellularLocation>
        <location evidence="1">Cell membrane</location>
        <topology evidence="1">Multi-pass membrane protein</topology>
    </subcellularLocation>
</comment>
<dbReference type="InterPro" id="IPR002293">
    <property type="entry name" value="AA/rel_permease1"/>
</dbReference>
<keyword evidence="2" id="KW-1003">Cell membrane</keyword>
<dbReference type="PANTHER" id="PTHR42770:SF16">
    <property type="entry name" value="AMINO ACID PERMEASE"/>
    <property type="match status" value="1"/>
</dbReference>
<feature type="transmembrane region" description="Helical" evidence="6">
    <location>
        <begin position="211"/>
        <end position="235"/>
    </location>
</feature>
<feature type="transmembrane region" description="Helical" evidence="6">
    <location>
        <begin position="171"/>
        <end position="191"/>
    </location>
</feature>
<keyword evidence="3 6" id="KW-0812">Transmembrane</keyword>
<evidence type="ECO:0000256" key="5">
    <source>
        <dbReference type="ARBA" id="ARBA00023136"/>
    </source>
</evidence>
<feature type="transmembrane region" description="Helical" evidence="6">
    <location>
        <begin position="432"/>
        <end position="453"/>
    </location>
</feature>
<comment type="caution">
    <text evidence="7">The sequence shown here is derived from an EMBL/GenBank/DDBJ whole genome shotgun (WGS) entry which is preliminary data.</text>
</comment>
<feature type="transmembrane region" description="Helical" evidence="6">
    <location>
        <begin position="362"/>
        <end position="384"/>
    </location>
</feature>
<gene>
    <name evidence="7" type="ORF">KGQ19_36490</name>
</gene>
<accession>A0ABS5L222</accession>
<reference evidence="7 8" key="1">
    <citation type="submission" date="2020-02" db="EMBL/GenBank/DDBJ databases">
        <title>Acidophilic actinobacteria isolated from forest soil.</title>
        <authorList>
            <person name="Golinska P."/>
        </authorList>
    </citation>
    <scope>NUCLEOTIDE SEQUENCE [LARGE SCALE GENOMIC DNA]</scope>
    <source>
        <strain evidence="7 8">NL8</strain>
    </source>
</reference>
<keyword evidence="8" id="KW-1185">Reference proteome</keyword>
<evidence type="ECO:0000256" key="6">
    <source>
        <dbReference type="SAM" id="Phobius"/>
    </source>
</evidence>
<evidence type="ECO:0000313" key="8">
    <source>
        <dbReference type="Proteomes" id="UP000730482"/>
    </source>
</evidence>
<keyword evidence="4 6" id="KW-1133">Transmembrane helix</keyword>
<feature type="transmembrane region" description="Helical" evidence="6">
    <location>
        <begin position="61"/>
        <end position="82"/>
    </location>
</feature>
<evidence type="ECO:0000256" key="3">
    <source>
        <dbReference type="ARBA" id="ARBA00022692"/>
    </source>
</evidence>
<dbReference type="Pfam" id="PF13520">
    <property type="entry name" value="AA_permease_2"/>
    <property type="match status" value="1"/>
</dbReference>
<feature type="transmembrane region" description="Helical" evidence="6">
    <location>
        <begin position="396"/>
        <end position="420"/>
    </location>
</feature>
<sequence length="505" mass="52102">MTTQQPRSGYQQLGNGRKLGLLDVVAQSVGFMGPVFSVAAIVPLVAGIITASGKGAGGAAPLAVVIAAVGMLGLGWTVVQFTKRIQSAGSLYDYIAEGLGERVGVAAGWVYYAGIIVLGAGIAVLLGGTIHDLLRAEFGHSVLPGWGWNVLLLVLLAVVLHLGVQLSTRAQFVLAMLSLAVMTVFFLYIIVKAGSANSFKAFKPSSSPTHWSGVLFGVLYGVLLFTGFEAAANVAEESEHPKRDVPRAVLFAILAAFGFYLLGSYAQVVGFHFDLNAVGQANGNAPAPAAGLVTVLAGPHSAGGMGAVAVRRLVELIVLLDMTAVYIGVSVSGARGVFAMARDHRMPKALARVSARRGTPSAGNAVVVVVYAVWIVLTAAWSGLFATPGLPHYFAMYSWLSAFGAFGLAVTYALLSLAVLSPVIDTALWRKAVACLLGLAVTGGAVFGSIYKVTAPTIYAPYAALAVLVIGFAASFVFTGRTRAGRLAAHACLAPGEPAATESPA</sequence>
<dbReference type="Gene3D" id="1.20.1740.10">
    <property type="entry name" value="Amino acid/polyamine transporter I"/>
    <property type="match status" value="1"/>
</dbReference>
<evidence type="ECO:0000256" key="2">
    <source>
        <dbReference type="ARBA" id="ARBA00022475"/>
    </source>
</evidence>
<feature type="transmembrane region" description="Helical" evidence="6">
    <location>
        <begin position="316"/>
        <end position="341"/>
    </location>
</feature>
<protein>
    <submittedName>
        <fullName evidence="7">APC family permease</fullName>
    </submittedName>
</protein>
<feature type="transmembrane region" description="Helical" evidence="6">
    <location>
        <begin position="459"/>
        <end position="478"/>
    </location>
</feature>